<name>A0AA40BZQ0_9PEZI</name>
<organism evidence="2 3">
    <name type="scientific">Immersiella caudata</name>
    <dbReference type="NCBI Taxonomy" id="314043"/>
    <lineage>
        <taxon>Eukaryota</taxon>
        <taxon>Fungi</taxon>
        <taxon>Dikarya</taxon>
        <taxon>Ascomycota</taxon>
        <taxon>Pezizomycotina</taxon>
        <taxon>Sordariomycetes</taxon>
        <taxon>Sordariomycetidae</taxon>
        <taxon>Sordariales</taxon>
        <taxon>Lasiosphaeriaceae</taxon>
        <taxon>Immersiella</taxon>
    </lineage>
</organism>
<gene>
    <name evidence="2" type="ORF">B0T14DRAFT_213644</name>
</gene>
<dbReference type="Proteomes" id="UP001175000">
    <property type="component" value="Unassembled WGS sequence"/>
</dbReference>
<keyword evidence="3" id="KW-1185">Reference proteome</keyword>
<accession>A0AA40BZQ0</accession>
<evidence type="ECO:0000256" key="1">
    <source>
        <dbReference type="SAM" id="MobiDB-lite"/>
    </source>
</evidence>
<proteinExistence type="predicted"/>
<feature type="region of interest" description="Disordered" evidence="1">
    <location>
        <begin position="162"/>
        <end position="190"/>
    </location>
</feature>
<comment type="caution">
    <text evidence="2">The sequence shown here is derived from an EMBL/GenBank/DDBJ whole genome shotgun (WGS) entry which is preliminary data.</text>
</comment>
<dbReference type="AlphaFoldDB" id="A0AA40BZQ0"/>
<sequence length="190" mass="21114">MGVCSSCNYAPAQDWGSAIRGSPLIYIIHPPRLPTPPITALSFLRTKIPPNRCTSPNPPYKRHTPAADSTTYYLALWCCARSPSLHLSLLFHFGALPRQPHEIPPVDLLRPATTPSAKLLTRPAVSQATVALLLTGKGETRVRPLQPRTHCHMDITTLRLPRTKRTSTPSCDPPTQWRRPLRTPLSRLPI</sequence>
<protein>
    <submittedName>
        <fullName evidence="2">Uncharacterized protein</fullName>
    </submittedName>
</protein>
<dbReference type="EMBL" id="JAULSU010000004">
    <property type="protein sequence ID" value="KAK0619792.1"/>
    <property type="molecule type" value="Genomic_DNA"/>
</dbReference>
<reference evidence="2" key="1">
    <citation type="submission" date="2023-06" db="EMBL/GenBank/DDBJ databases">
        <title>Genome-scale phylogeny and comparative genomics of the fungal order Sordariales.</title>
        <authorList>
            <consortium name="Lawrence Berkeley National Laboratory"/>
            <person name="Hensen N."/>
            <person name="Bonometti L."/>
            <person name="Westerberg I."/>
            <person name="Brannstrom I.O."/>
            <person name="Guillou S."/>
            <person name="Cros-Aarteil S."/>
            <person name="Calhoun S."/>
            <person name="Haridas S."/>
            <person name="Kuo A."/>
            <person name="Mondo S."/>
            <person name="Pangilinan J."/>
            <person name="Riley R."/>
            <person name="Labutti K."/>
            <person name="Andreopoulos B."/>
            <person name="Lipzen A."/>
            <person name="Chen C."/>
            <person name="Yanf M."/>
            <person name="Daum C."/>
            <person name="Ng V."/>
            <person name="Clum A."/>
            <person name="Steindorff A."/>
            <person name="Ohm R."/>
            <person name="Martin F."/>
            <person name="Silar P."/>
            <person name="Natvig D."/>
            <person name="Lalanne C."/>
            <person name="Gautier V."/>
            <person name="Ament-Velasquez S.L."/>
            <person name="Kruys A."/>
            <person name="Hutchinson M.I."/>
            <person name="Powell A.J."/>
            <person name="Barry K."/>
            <person name="Miller A.N."/>
            <person name="Grigoriev I.V."/>
            <person name="Debuchy R."/>
            <person name="Gladieux P."/>
            <person name="Thoren M.H."/>
            <person name="Johannesson H."/>
        </authorList>
    </citation>
    <scope>NUCLEOTIDE SEQUENCE</scope>
    <source>
        <strain evidence="2">CBS 606.72</strain>
    </source>
</reference>
<evidence type="ECO:0000313" key="2">
    <source>
        <dbReference type="EMBL" id="KAK0619792.1"/>
    </source>
</evidence>
<evidence type="ECO:0000313" key="3">
    <source>
        <dbReference type="Proteomes" id="UP001175000"/>
    </source>
</evidence>